<comment type="caution">
    <text evidence="4">The sequence shown here is derived from an EMBL/GenBank/DDBJ whole genome shotgun (WGS) entry which is preliminary data.</text>
</comment>
<keyword evidence="2" id="KW-0378">Hydrolase</keyword>
<evidence type="ECO:0000313" key="4">
    <source>
        <dbReference type="EMBL" id="HIU96762.1"/>
    </source>
</evidence>
<sequence>MSENILEGQARLEAYVERTLYENNVRQKDSVNGMMRSQKAGCSYEDRTLTFAFPIQSWQVNRAGMLHGGIMCTAFDLTIAALARFCAGENFAPTISLDVRYIRPVKVGETLLVTARATSEGRRVTQLTAEAHIRETGKLAATAASVYLNVDTSKEMSDGAG</sequence>
<dbReference type="Pfam" id="PF03061">
    <property type="entry name" value="4HBT"/>
    <property type="match status" value="1"/>
</dbReference>
<dbReference type="SUPFAM" id="SSF54637">
    <property type="entry name" value="Thioesterase/thiol ester dehydrase-isomerase"/>
    <property type="match status" value="1"/>
</dbReference>
<proteinExistence type="inferred from homology"/>
<dbReference type="EMBL" id="DVOB01000186">
    <property type="protein sequence ID" value="HIU96762.1"/>
    <property type="molecule type" value="Genomic_DNA"/>
</dbReference>
<organism evidence="4 5">
    <name type="scientific">Candidatus Allocopromorpha excrementipullorum</name>
    <dbReference type="NCBI Taxonomy" id="2840743"/>
    <lineage>
        <taxon>Bacteria</taxon>
        <taxon>Bacillati</taxon>
        <taxon>Bacillota</taxon>
        <taxon>Clostridia</taxon>
        <taxon>Eubacteriales</taxon>
        <taxon>Eubacteriaceae</taxon>
        <taxon>Eubacteriaceae incertae sedis</taxon>
        <taxon>Candidatus Allocopromorpha</taxon>
    </lineage>
</organism>
<dbReference type="InterPro" id="IPR039298">
    <property type="entry name" value="ACOT13"/>
</dbReference>
<dbReference type="Proteomes" id="UP000824130">
    <property type="component" value="Unassembled WGS sequence"/>
</dbReference>
<name>A0A9D1SVV8_9FIRM</name>
<reference evidence="4" key="1">
    <citation type="submission" date="2020-10" db="EMBL/GenBank/DDBJ databases">
        <authorList>
            <person name="Gilroy R."/>
        </authorList>
    </citation>
    <scope>NUCLEOTIDE SEQUENCE</scope>
    <source>
        <strain evidence="4">ChiSjej4B22-8349</strain>
    </source>
</reference>
<evidence type="ECO:0000256" key="2">
    <source>
        <dbReference type="ARBA" id="ARBA00022801"/>
    </source>
</evidence>
<comment type="similarity">
    <text evidence="1">Belongs to the thioesterase PaaI family.</text>
</comment>
<dbReference type="Gene3D" id="3.10.129.10">
    <property type="entry name" value="Hotdog Thioesterase"/>
    <property type="match status" value="1"/>
</dbReference>
<feature type="domain" description="Thioesterase" evidence="3">
    <location>
        <begin position="64"/>
        <end position="138"/>
    </location>
</feature>
<dbReference type="AlphaFoldDB" id="A0A9D1SVV8"/>
<dbReference type="InterPro" id="IPR006683">
    <property type="entry name" value="Thioestr_dom"/>
</dbReference>
<accession>A0A9D1SVV8</accession>
<dbReference type="InterPro" id="IPR003736">
    <property type="entry name" value="PAAI_dom"/>
</dbReference>
<reference evidence="4" key="2">
    <citation type="journal article" date="2021" name="PeerJ">
        <title>Extensive microbial diversity within the chicken gut microbiome revealed by metagenomics and culture.</title>
        <authorList>
            <person name="Gilroy R."/>
            <person name="Ravi A."/>
            <person name="Getino M."/>
            <person name="Pursley I."/>
            <person name="Horton D.L."/>
            <person name="Alikhan N.F."/>
            <person name="Baker D."/>
            <person name="Gharbi K."/>
            <person name="Hall N."/>
            <person name="Watson M."/>
            <person name="Adriaenssens E.M."/>
            <person name="Foster-Nyarko E."/>
            <person name="Jarju S."/>
            <person name="Secka A."/>
            <person name="Antonio M."/>
            <person name="Oren A."/>
            <person name="Chaudhuri R.R."/>
            <person name="La Ragione R."/>
            <person name="Hildebrand F."/>
            <person name="Pallen M.J."/>
        </authorList>
    </citation>
    <scope>NUCLEOTIDE SEQUENCE</scope>
    <source>
        <strain evidence="4">ChiSjej4B22-8349</strain>
    </source>
</reference>
<dbReference type="CDD" id="cd03443">
    <property type="entry name" value="PaaI_thioesterase"/>
    <property type="match status" value="1"/>
</dbReference>
<dbReference type="GO" id="GO:0047617">
    <property type="term" value="F:fatty acyl-CoA hydrolase activity"/>
    <property type="evidence" value="ECO:0007669"/>
    <property type="project" value="InterPro"/>
</dbReference>
<evidence type="ECO:0000259" key="3">
    <source>
        <dbReference type="Pfam" id="PF03061"/>
    </source>
</evidence>
<protein>
    <submittedName>
        <fullName evidence="4">PaaI family thioesterase</fullName>
    </submittedName>
</protein>
<dbReference type="PANTHER" id="PTHR21660">
    <property type="entry name" value="THIOESTERASE SUPERFAMILY MEMBER-RELATED"/>
    <property type="match status" value="1"/>
</dbReference>
<evidence type="ECO:0000313" key="5">
    <source>
        <dbReference type="Proteomes" id="UP000824130"/>
    </source>
</evidence>
<gene>
    <name evidence="4" type="ORF">IAD25_08700</name>
</gene>
<dbReference type="PANTHER" id="PTHR21660:SF1">
    <property type="entry name" value="ACYL-COENZYME A THIOESTERASE 13"/>
    <property type="match status" value="1"/>
</dbReference>
<dbReference type="InterPro" id="IPR029069">
    <property type="entry name" value="HotDog_dom_sf"/>
</dbReference>
<dbReference type="NCBIfam" id="TIGR00369">
    <property type="entry name" value="unchar_dom_1"/>
    <property type="match status" value="1"/>
</dbReference>
<evidence type="ECO:0000256" key="1">
    <source>
        <dbReference type="ARBA" id="ARBA00008324"/>
    </source>
</evidence>